<reference evidence="2" key="1">
    <citation type="submission" date="2023-03" db="EMBL/GenBank/DDBJ databases">
        <title>Massive genome expansion in bonnet fungi (Mycena s.s.) driven by repeated elements and novel gene families across ecological guilds.</title>
        <authorList>
            <consortium name="Lawrence Berkeley National Laboratory"/>
            <person name="Harder C.B."/>
            <person name="Miyauchi S."/>
            <person name="Viragh M."/>
            <person name="Kuo A."/>
            <person name="Thoen E."/>
            <person name="Andreopoulos B."/>
            <person name="Lu D."/>
            <person name="Skrede I."/>
            <person name="Drula E."/>
            <person name="Henrissat B."/>
            <person name="Morin E."/>
            <person name="Kohler A."/>
            <person name="Barry K."/>
            <person name="LaButti K."/>
            <person name="Morin E."/>
            <person name="Salamov A."/>
            <person name="Lipzen A."/>
            <person name="Mereny Z."/>
            <person name="Hegedus B."/>
            <person name="Baldrian P."/>
            <person name="Stursova M."/>
            <person name="Weitz H."/>
            <person name="Taylor A."/>
            <person name="Grigoriev I.V."/>
            <person name="Nagy L.G."/>
            <person name="Martin F."/>
            <person name="Kauserud H."/>
        </authorList>
    </citation>
    <scope>NUCLEOTIDE SEQUENCE</scope>
    <source>
        <strain evidence="2">CBHHK002</strain>
    </source>
</reference>
<dbReference type="InterPro" id="IPR036537">
    <property type="entry name" value="Adaptor_Cbl_N_dom_sf"/>
</dbReference>
<evidence type="ECO:0000313" key="3">
    <source>
        <dbReference type="Proteomes" id="UP001218218"/>
    </source>
</evidence>
<accession>A0AAD7AAU7</accession>
<feature type="coiled-coil region" evidence="1">
    <location>
        <begin position="159"/>
        <end position="193"/>
    </location>
</feature>
<evidence type="ECO:0000313" key="2">
    <source>
        <dbReference type="EMBL" id="KAJ7353658.1"/>
    </source>
</evidence>
<dbReference type="CDD" id="cd21037">
    <property type="entry name" value="MLKL_NTD"/>
    <property type="match status" value="1"/>
</dbReference>
<evidence type="ECO:0000256" key="1">
    <source>
        <dbReference type="SAM" id="Coils"/>
    </source>
</evidence>
<dbReference type="Gene3D" id="1.20.930.20">
    <property type="entry name" value="Adaptor protein Cbl, N-terminal domain"/>
    <property type="match status" value="1"/>
</dbReference>
<dbReference type="EMBL" id="JARIHO010000011">
    <property type="protein sequence ID" value="KAJ7353658.1"/>
    <property type="molecule type" value="Genomic_DNA"/>
</dbReference>
<proteinExistence type="predicted"/>
<comment type="caution">
    <text evidence="2">The sequence shown here is derived from an EMBL/GenBank/DDBJ whole genome shotgun (WGS) entry which is preliminary data.</text>
</comment>
<name>A0AAD7AAU7_9AGAR</name>
<dbReference type="GO" id="GO:0007166">
    <property type="term" value="P:cell surface receptor signaling pathway"/>
    <property type="evidence" value="ECO:0007669"/>
    <property type="project" value="InterPro"/>
</dbReference>
<keyword evidence="3" id="KW-1185">Reference proteome</keyword>
<sequence length="230" mass="25383">MSSPQGLLMKQFRLPWQKKPKPTSTGRTFPDVMWTSMCALKESADIFPPLKSAVAGVIALWEIAERAKHSKDDAQYIAVRTKEIVDLIAEAVPDGSAIAPPMLQSIEHFTAVLDDIRCSMEAIAFTGGLSRALRLNRNEGTLQSIKAKLDDEYRDFSTASALRIEVQQAKLELQQIKIAAEQANVAVQQAKQQKQTQSTIEEVSAVTVTLPPELSKLLFYSRAIVFLASP</sequence>
<organism evidence="2 3">
    <name type="scientific">Mycena albidolilacea</name>
    <dbReference type="NCBI Taxonomy" id="1033008"/>
    <lineage>
        <taxon>Eukaryota</taxon>
        <taxon>Fungi</taxon>
        <taxon>Dikarya</taxon>
        <taxon>Basidiomycota</taxon>
        <taxon>Agaricomycotina</taxon>
        <taxon>Agaricomycetes</taxon>
        <taxon>Agaricomycetidae</taxon>
        <taxon>Agaricales</taxon>
        <taxon>Marasmiineae</taxon>
        <taxon>Mycenaceae</taxon>
        <taxon>Mycena</taxon>
    </lineage>
</organism>
<dbReference type="InterPro" id="IPR059179">
    <property type="entry name" value="MLKL-like_MCAfunc"/>
</dbReference>
<gene>
    <name evidence="2" type="ORF">DFH08DRAFT_857426</name>
</gene>
<keyword evidence="1" id="KW-0175">Coiled coil</keyword>
<protein>
    <submittedName>
        <fullName evidence="2">Uncharacterized protein</fullName>
    </submittedName>
</protein>
<dbReference type="Proteomes" id="UP001218218">
    <property type="component" value="Unassembled WGS sequence"/>
</dbReference>
<dbReference type="AlphaFoldDB" id="A0AAD7AAU7"/>